<feature type="transmembrane region" description="Helical" evidence="6">
    <location>
        <begin position="225"/>
        <end position="243"/>
    </location>
</feature>
<proteinExistence type="predicted"/>
<feature type="transmembrane region" description="Helical" evidence="6">
    <location>
        <begin position="342"/>
        <end position="362"/>
    </location>
</feature>
<evidence type="ECO:0000256" key="2">
    <source>
        <dbReference type="ARBA" id="ARBA00022475"/>
    </source>
</evidence>
<comment type="subcellular location">
    <subcellularLocation>
        <location evidence="1">Cell membrane</location>
        <topology evidence="1">Multi-pass membrane protein</topology>
    </subcellularLocation>
</comment>
<feature type="transmembrane region" description="Helical" evidence="6">
    <location>
        <begin position="158"/>
        <end position="177"/>
    </location>
</feature>
<comment type="caution">
    <text evidence="7">The sequence shown here is derived from an EMBL/GenBank/DDBJ whole genome shotgun (WGS) entry which is preliminary data.</text>
</comment>
<keyword evidence="5 6" id="KW-0472">Membrane</keyword>
<sequence>MIRRVAAGIGMTTFDKLVVAATQLALVPILATHWGLALYGKWLLLATIPQFLSVSDLGFATAGGTRMTMAAARGDREEAISIFQSAWRAILASSGVIICLLSAAVWLLPASGFGEALLGSSAELQLTLWLLAIYGVFAVQGSIFFAGFRAANRFATGAFWNAMVLLIENAVLVAVVLSGGGLVGAAAAWLLGRLTGLALQMLLLRRMVPWLVIGLRRGSWTQARALLAPAGAVMLLPIAQALLLQGTALMVGAVAGPAAVPIFAATRTLSRVGMQMCWIVSTPLMPEFSAAVARDDRNGMATMVLVILLFSAGLVLPYALGFMALGPWIIELWTHGAIAPPVSLVTAMGFAILFGGVWYPISNLILACDRQASYTVWYAVLALFSLPAACLLVEACGVAGAGYAVAALDFVMLLVIGRLARDTLASRQELFAAVPRLQSYLRRLVSGASMAS</sequence>
<feature type="transmembrane region" description="Helical" evidence="6">
    <location>
        <begin position="128"/>
        <end position="146"/>
    </location>
</feature>
<evidence type="ECO:0000256" key="1">
    <source>
        <dbReference type="ARBA" id="ARBA00004651"/>
    </source>
</evidence>
<name>A0ABV2D0H0_9SPHN</name>
<feature type="transmembrane region" description="Helical" evidence="6">
    <location>
        <begin position="374"/>
        <end position="395"/>
    </location>
</feature>
<organism evidence="7 8">
    <name type="scientific">Novosphingobium kalidii</name>
    <dbReference type="NCBI Taxonomy" id="3230299"/>
    <lineage>
        <taxon>Bacteria</taxon>
        <taxon>Pseudomonadati</taxon>
        <taxon>Pseudomonadota</taxon>
        <taxon>Alphaproteobacteria</taxon>
        <taxon>Sphingomonadales</taxon>
        <taxon>Sphingomonadaceae</taxon>
        <taxon>Novosphingobium</taxon>
    </lineage>
</organism>
<keyword evidence="4 6" id="KW-1133">Transmembrane helix</keyword>
<evidence type="ECO:0000256" key="3">
    <source>
        <dbReference type="ARBA" id="ARBA00022692"/>
    </source>
</evidence>
<dbReference type="RefSeq" id="WP_353983627.1">
    <property type="nucleotide sequence ID" value="NZ_JBEWLY010000013.1"/>
</dbReference>
<feature type="transmembrane region" description="Helical" evidence="6">
    <location>
        <begin position="304"/>
        <end position="330"/>
    </location>
</feature>
<protein>
    <submittedName>
        <fullName evidence="7">Lipopolysaccharide biosynthesis protein</fullName>
    </submittedName>
</protein>
<evidence type="ECO:0000313" key="8">
    <source>
        <dbReference type="Proteomes" id="UP001548713"/>
    </source>
</evidence>
<dbReference type="PANTHER" id="PTHR30250">
    <property type="entry name" value="PST FAMILY PREDICTED COLANIC ACID TRANSPORTER"/>
    <property type="match status" value="1"/>
</dbReference>
<feature type="transmembrane region" description="Helical" evidence="6">
    <location>
        <begin position="41"/>
        <end position="65"/>
    </location>
</feature>
<keyword evidence="8" id="KW-1185">Reference proteome</keyword>
<accession>A0ABV2D0H0</accession>
<dbReference type="PANTHER" id="PTHR30250:SF26">
    <property type="entry name" value="PSMA PROTEIN"/>
    <property type="match status" value="1"/>
</dbReference>
<evidence type="ECO:0000313" key="7">
    <source>
        <dbReference type="EMBL" id="MET1755149.1"/>
    </source>
</evidence>
<dbReference type="InterPro" id="IPR050833">
    <property type="entry name" value="Poly_Biosynth_Transport"/>
</dbReference>
<evidence type="ECO:0000256" key="5">
    <source>
        <dbReference type="ARBA" id="ARBA00023136"/>
    </source>
</evidence>
<feature type="transmembrane region" description="Helical" evidence="6">
    <location>
        <begin position="183"/>
        <end position="204"/>
    </location>
</feature>
<keyword evidence="3 6" id="KW-0812">Transmembrane</keyword>
<feature type="transmembrane region" description="Helical" evidence="6">
    <location>
        <begin position="249"/>
        <end position="266"/>
    </location>
</feature>
<gene>
    <name evidence="7" type="ORF">ABVV53_06740</name>
</gene>
<dbReference type="Proteomes" id="UP001548713">
    <property type="component" value="Unassembled WGS sequence"/>
</dbReference>
<feature type="transmembrane region" description="Helical" evidence="6">
    <location>
        <begin position="401"/>
        <end position="420"/>
    </location>
</feature>
<evidence type="ECO:0000256" key="6">
    <source>
        <dbReference type="SAM" id="Phobius"/>
    </source>
</evidence>
<evidence type="ECO:0000256" key="4">
    <source>
        <dbReference type="ARBA" id="ARBA00022989"/>
    </source>
</evidence>
<feature type="transmembrane region" description="Helical" evidence="6">
    <location>
        <begin position="86"/>
        <end position="108"/>
    </location>
</feature>
<dbReference type="EMBL" id="JBEWLY010000013">
    <property type="protein sequence ID" value="MET1755149.1"/>
    <property type="molecule type" value="Genomic_DNA"/>
</dbReference>
<reference evidence="7 8" key="1">
    <citation type="submission" date="2024-07" db="EMBL/GenBank/DDBJ databases">
        <title>Novosphingobium kalidii RD2P27.</title>
        <authorList>
            <person name="Sun J.-Q."/>
        </authorList>
    </citation>
    <scope>NUCLEOTIDE SEQUENCE [LARGE SCALE GENOMIC DNA]</scope>
    <source>
        <strain evidence="7 8">RD2P27</strain>
    </source>
</reference>
<keyword evidence="2" id="KW-1003">Cell membrane</keyword>